<dbReference type="InterPro" id="IPR018247">
    <property type="entry name" value="EF_Hand_1_Ca_BS"/>
</dbReference>
<evidence type="ECO:0000259" key="11">
    <source>
        <dbReference type="PROSITE" id="PS50222"/>
    </source>
</evidence>
<feature type="domain" description="DM10" evidence="12">
    <location>
        <begin position="86"/>
        <end position="197"/>
    </location>
</feature>
<keyword evidence="8" id="KW-0966">Cell projection</keyword>
<evidence type="ECO:0000256" key="5">
    <source>
        <dbReference type="ARBA" id="ARBA00022846"/>
    </source>
</evidence>
<dbReference type="EMBL" id="HBJA01076333">
    <property type="protein sequence ID" value="CAE0815649.1"/>
    <property type="molecule type" value="Transcribed_RNA"/>
</dbReference>
<organism evidence="13">
    <name type="scientific">Eutreptiella gymnastica</name>
    <dbReference type="NCBI Taxonomy" id="73025"/>
    <lineage>
        <taxon>Eukaryota</taxon>
        <taxon>Discoba</taxon>
        <taxon>Euglenozoa</taxon>
        <taxon>Euglenida</taxon>
        <taxon>Spirocuta</taxon>
        <taxon>Euglenophyceae</taxon>
        <taxon>Eutreptiales</taxon>
        <taxon>Eutreptiaceae</taxon>
        <taxon>Eutreptiella</taxon>
    </lineage>
</organism>
<feature type="domain" description="DM10" evidence="12">
    <location>
        <begin position="263"/>
        <end position="395"/>
    </location>
</feature>
<dbReference type="InterPro" id="IPR006602">
    <property type="entry name" value="DM10_dom"/>
</dbReference>
<evidence type="ECO:0000313" key="13">
    <source>
        <dbReference type="EMBL" id="CAE0815649.1"/>
    </source>
</evidence>
<comment type="subcellular location">
    <subcellularLocation>
        <location evidence="1">Cytoplasm</location>
        <location evidence="1">Cytoskeleton</location>
        <location evidence="1">Flagellum axoneme</location>
    </subcellularLocation>
</comment>
<reference evidence="13" key="1">
    <citation type="submission" date="2021-01" db="EMBL/GenBank/DDBJ databases">
        <authorList>
            <person name="Corre E."/>
            <person name="Pelletier E."/>
            <person name="Niang G."/>
            <person name="Scheremetjew M."/>
            <person name="Finn R."/>
            <person name="Kale V."/>
            <person name="Holt S."/>
            <person name="Cochrane G."/>
            <person name="Meng A."/>
            <person name="Brown T."/>
            <person name="Cohen L."/>
        </authorList>
    </citation>
    <scope>NUCLEOTIDE SEQUENCE</scope>
    <source>
        <strain evidence="13">CCMP1594</strain>
    </source>
</reference>
<evidence type="ECO:0000256" key="1">
    <source>
        <dbReference type="ARBA" id="ARBA00004611"/>
    </source>
</evidence>
<evidence type="ECO:0000256" key="7">
    <source>
        <dbReference type="ARBA" id="ARBA00023212"/>
    </source>
</evidence>
<dbReference type="Gene3D" id="2.30.29.170">
    <property type="match status" value="3"/>
</dbReference>
<evidence type="ECO:0000256" key="2">
    <source>
        <dbReference type="ARBA" id="ARBA00022490"/>
    </source>
</evidence>
<keyword evidence="6" id="KW-0969">Cilium</keyword>
<gene>
    <name evidence="13" type="ORF">EGYM00163_LOCUS26807</name>
</gene>
<dbReference type="PROSITE" id="PS51336">
    <property type="entry name" value="DM10"/>
    <property type="match status" value="3"/>
</dbReference>
<evidence type="ECO:0000256" key="4">
    <source>
        <dbReference type="ARBA" id="ARBA00022837"/>
    </source>
</evidence>
<dbReference type="Gene3D" id="1.10.238.10">
    <property type="entry name" value="EF-hand"/>
    <property type="match status" value="1"/>
</dbReference>
<keyword evidence="3" id="KW-0677">Repeat</keyword>
<dbReference type="InterPro" id="IPR002048">
    <property type="entry name" value="EF_hand_dom"/>
</dbReference>
<protein>
    <recommendedName>
        <fullName evidence="10">EF-hand domain-containing family member C2</fullName>
    </recommendedName>
</protein>
<dbReference type="PROSITE" id="PS50222">
    <property type="entry name" value="EF_HAND_2"/>
    <property type="match status" value="1"/>
</dbReference>
<name>A0A7S4D451_9EUGL</name>
<dbReference type="PANTHER" id="PTHR12086">
    <property type="entry name" value="EF-HAND DOMAIN C-TERMINAL CONTAINING PROTEIN"/>
    <property type="match status" value="1"/>
</dbReference>
<dbReference type="InterPro" id="IPR040193">
    <property type="entry name" value="EFHC1/EFHC2/EFHB"/>
</dbReference>
<evidence type="ECO:0000256" key="10">
    <source>
        <dbReference type="ARBA" id="ARBA00039880"/>
    </source>
</evidence>
<dbReference type="CDD" id="cd00051">
    <property type="entry name" value="EFh"/>
    <property type="match status" value="1"/>
</dbReference>
<dbReference type="PROSITE" id="PS00018">
    <property type="entry name" value="EF_HAND_1"/>
    <property type="match status" value="1"/>
</dbReference>
<proteinExistence type="predicted"/>
<keyword evidence="7" id="KW-0206">Cytoskeleton</keyword>
<evidence type="ECO:0000256" key="3">
    <source>
        <dbReference type="ARBA" id="ARBA00022737"/>
    </source>
</evidence>
<dbReference type="GO" id="GO:0005509">
    <property type="term" value="F:calcium ion binding"/>
    <property type="evidence" value="ECO:0007669"/>
    <property type="project" value="InterPro"/>
</dbReference>
<evidence type="ECO:0000256" key="6">
    <source>
        <dbReference type="ARBA" id="ARBA00023069"/>
    </source>
</evidence>
<keyword evidence="2" id="KW-0963">Cytoplasm</keyword>
<dbReference type="Pfam" id="PF06565">
    <property type="entry name" value="DM10_dom"/>
    <property type="match status" value="3"/>
</dbReference>
<dbReference type="InterPro" id="IPR011992">
    <property type="entry name" value="EF-hand-dom_pair"/>
</dbReference>
<sequence>MTAKLGYMSKGTFAPHEKNIPMLPGNNFHDDPLLRRGRATHTLDIKQGTMVAVSTIEPTYQPPAYKRIEHNVDVPQRETTPPWLTQHNVLRFNAYYLEPIVESAIETVRLRKCVVYFHTEDNTVLVRELPQPNAGMSQGVLIRRHCIPVDPSEKTGTDNEMIGVAHLNVGVDVTLYGKRFHICDVDSNTRNHLEAMGVAVPANEGWPEGDQFAAYLAKKARRVGTLTAQDLELKRHHEYGTAGRVSMVSPERIQQAKRFYQANGRVLTFLAGWDDRDRPHGDLRLMQINYYLEDATIQVLEPPVTNSGREECKKTLVRQRIPRKSPDNKPAFKNESLLDHLKTDAHQHNTFGVNMDGGYLTEDDLGIGRVLDIHGKTFVLYDCDERTRKYYLQEKGVDLGASMDIMKYFNIVPKKIPRAAPPPHDGIGSEEDSLGNWQGLLMKPPKRDHVKWVKNDGKILTFALRMVASPNAVIEEESRHFILSFWLEDDSLQITEISSRNSGIMGGKYLARQKVKQIQPDGSSKYLQAEDFQVGEIIELYSKKFRILQMDRNTEKLLSGIEDPSSPEDIKKLIVVMRENMVTKYPRVQEAFHAVGGHINNCVDLEDLIKFFRTMNLECKREDAKTILNMFDNDRNGTLDFNEFVGMVLGDEHSLKLDVLANSTRAIRLAPEDTFTQYDAHVQDNIELAHTGSLYKKQAKNTLEMFRDKIHQRRMGTIEVFRLLNGSTPNALMGPESFRRGLKDILHMLLKEEEIRVLEDIFFPNGQLCTLQHFSVILESPREAVMGFA</sequence>
<feature type="domain" description="DM10" evidence="12">
    <location>
        <begin position="456"/>
        <end position="562"/>
    </location>
</feature>
<evidence type="ECO:0000256" key="8">
    <source>
        <dbReference type="ARBA" id="ARBA00023273"/>
    </source>
</evidence>
<keyword evidence="5" id="KW-0282">Flagellum</keyword>
<dbReference type="AlphaFoldDB" id="A0A7S4D451"/>
<feature type="domain" description="EF-hand" evidence="11">
    <location>
        <begin position="619"/>
        <end position="654"/>
    </location>
</feature>
<accession>A0A7S4D451</accession>
<dbReference type="SUPFAM" id="SSF47473">
    <property type="entry name" value="EF-hand"/>
    <property type="match status" value="1"/>
</dbReference>
<keyword evidence="4" id="KW-0106">Calcium</keyword>
<evidence type="ECO:0000259" key="12">
    <source>
        <dbReference type="PROSITE" id="PS51336"/>
    </source>
</evidence>
<dbReference type="PANTHER" id="PTHR12086:SF11">
    <property type="entry name" value="EF-HAND DOMAIN-CONTAINING FAMILY MEMBER C2"/>
    <property type="match status" value="1"/>
</dbReference>
<dbReference type="SMART" id="SM00676">
    <property type="entry name" value="DM10"/>
    <property type="match status" value="3"/>
</dbReference>
<comment type="function">
    <text evidence="9">Microtubule inner protein (MIP) part of the dynein-decorated doublet microtubules (DMTs) in cilia axoneme, which is required for motile cilia beating.</text>
</comment>
<evidence type="ECO:0000256" key="9">
    <source>
        <dbReference type="ARBA" id="ARBA00035003"/>
    </source>
</evidence>